<protein>
    <submittedName>
        <fullName evidence="1">Uncharacterized protein</fullName>
    </submittedName>
</protein>
<dbReference type="EMBL" id="MN739190">
    <property type="protein sequence ID" value="QHS92732.1"/>
    <property type="molecule type" value="Genomic_DNA"/>
</dbReference>
<evidence type="ECO:0000313" key="1">
    <source>
        <dbReference type="EMBL" id="QHS92732.1"/>
    </source>
</evidence>
<proteinExistence type="predicted"/>
<accession>A0A6C0BL33</accession>
<dbReference type="AlphaFoldDB" id="A0A6C0BL33"/>
<reference evidence="1" key="1">
    <citation type="journal article" date="2020" name="Nature">
        <title>Giant virus diversity and host interactions through global metagenomics.</title>
        <authorList>
            <person name="Schulz F."/>
            <person name="Roux S."/>
            <person name="Paez-Espino D."/>
            <person name="Jungbluth S."/>
            <person name="Walsh D.A."/>
            <person name="Denef V.J."/>
            <person name="McMahon K.D."/>
            <person name="Konstantinidis K.T."/>
            <person name="Eloe-Fadrosh E.A."/>
            <person name="Kyrpides N.C."/>
            <person name="Woyke T."/>
        </authorList>
    </citation>
    <scope>NUCLEOTIDE SEQUENCE</scope>
    <source>
        <strain evidence="1">GVMAG-M-3300014204-73</strain>
    </source>
</reference>
<name>A0A6C0BL33_9ZZZZ</name>
<sequence length="34" mass="4111">MTFFENFQKKFYKNLDFSKKVMKNEKSANLGFSL</sequence>
<organism evidence="1">
    <name type="scientific">viral metagenome</name>
    <dbReference type="NCBI Taxonomy" id="1070528"/>
    <lineage>
        <taxon>unclassified sequences</taxon>
        <taxon>metagenomes</taxon>
        <taxon>organismal metagenomes</taxon>
    </lineage>
</organism>